<dbReference type="OrthoDB" id="4969770at2"/>
<evidence type="ECO:0000259" key="3">
    <source>
        <dbReference type="Pfam" id="PF12728"/>
    </source>
</evidence>
<evidence type="ECO:0000256" key="1">
    <source>
        <dbReference type="SAM" id="Coils"/>
    </source>
</evidence>
<feature type="domain" description="Helix-turn-helix" evidence="3">
    <location>
        <begin position="7"/>
        <end position="52"/>
    </location>
</feature>
<evidence type="ECO:0000313" key="5">
    <source>
        <dbReference type="Proteomes" id="UP000326464"/>
    </source>
</evidence>
<dbReference type="Pfam" id="PF12728">
    <property type="entry name" value="HTH_17"/>
    <property type="match status" value="1"/>
</dbReference>
<dbReference type="InterPro" id="IPR041657">
    <property type="entry name" value="HTH_17"/>
</dbReference>
<protein>
    <submittedName>
        <fullName evidence="4">Helix-turn-helix domain-containing protein</fullName>
    </submittedName>
</protein>
<dbReference type="Proteomes" id="UP000326464">
    <property type="component" value="Unassembled WGS sequence"/>
</dbReference>
<feature type="region of interest" description="Disordered" evidence="2">
    <location>
        <begin position="126"/>
        <end position="196"/>
    </location>
</feature>
<feature type="coiled-coil region" evidence="1">
    <location>
        <begin position="84"/>
        <end position="125"/>
    </location>
</feature>
<dbReference type="InterPro" id="IPR009061">
    <property type="entry name" value="DNA-bd_dom_put_sf"/>
</dbReference>
<dbReference type="SUPFAM" id="SSF46955">
    <property type="entry name" value="Putative DNA-binding domain"/>
    <property type="match status" value="1"/>
</dbReference>
<proteinExistence type="predicted"/>
<dbReference type="EMBL" id="VJXX01000010">
    <property type="protein sequence ID" value="MPY12312.1"/>
    <property type="molecule type" value="Genomic_DNA"/>
</dbReference>
<dbReference type="RefSeq" id="WP_152817177.1">
    <property type="nucleotide sequence ID" value="NZ_VJXX01000010.1"/>
</dbReference>
<evidence type="ECO:0000313" key="4">
    <source>
        <dbReference type="EMBL" id="MPY12312.1"/>
    </source>
</evidence>
<comment type="caution">
    <text evidence="4">The sequence shown here is derived from an EMBL/GenBank/DDBJ whole genome shotgun (WGS) entry which is preliminary data.</text>
</comment>
<accession>A0A7X1TPX8</accession>
<feature type="region of interest" description="Disordered" evidence="2">
    <location>
        <begin position="1"/>
        <end position="23"/>
    </location>
</feature>
<feature type="compositionally biased region" description="Basic and acidic residues" evidence="2">
    <location>
        <begin position="126"/>
        <end position="135"/>
    </location>
</feature>
<name>A0A7X1TPX8_9MICC</name>
<reference evidence="5" key="1">
    <citation type="submission" date="2019-07" db="EMBL/GenBank/DDBJ databases">
        <title>Arthrobacter KR32 sp. nov., isolated from mountain cheese made of cows milk.</title>
        <authorList>
            <person name="Flegler A."/>
        </authorList>
    </citation>
    <scope>NUCLEOTIDE SEQUENCE [LARGE SCALE GENOMIC DNA]</scope>
    <source>
        <strain evidence="5">KR32</strain>
    </source>
</reference>
<evidence type="ECO:0000256" key="2">
    <source>
        <dbReference type="SAM" id="MobiDB-lite"/>
    </source>
</evidence>
<organism evidence="4 5">
    <name type="scientific">Arthrobacter bussei</name>
    <dbReference type="NCBI Taxonomy" id="2594179"/>
    <lineage>
        <taxon>Bacteria</taxon>
        <taxon>Bacillati</taxon>
        <taxon>Actinomycetota</taxon>
        <taxon>Actinomycetes</taxon>
        <taxon>Micrococcales</taxon>
        <taxon>Micrococcaceae</taxon>
        <taxon>Arthrobacter</taxon>
    </lineage>
</organism>
<gene>
    <name evidence="4" type="ORF">FNH21_16595</name>
</gene>
<dbReference type="AlphaFoldDB" id="A0A7X1TPX8"/>
<keyword evidence="5" id="KW-1185">Reference proteome</keyword>
<feature type="compositionally biased region" description="Polar residues" evidence="2">
    <location>
        <begin position="141"/>
        <end position="161"/>
    </location>
</feature>
<keyword evidence="1" id="KW-0175">Coiled coil</keyword>
<sequence>MSNRPAFTLSEAAERTNSSRSTMRRYREAGKFPNAYKGTDSQWRVPVEDLLANGLTLSGQAQPEQVSAPTEQAPPTGGVLVERVRELEAALAVERAKAEGLERVAAAAEANAADLRMALRMIEAARPEQGERAQAEHVSAPTEQGVSRPTEQDVSALSGQDEQARQVSPEHPGGGLRSKQNDRSRRRWWQWGTGPY</sequence>